<evidence type="ECO:0000313" key="2">
    <source>
        <dbReference type="EMBL" id="QDU65002.1"/>
    </source>
</evidence>
<keyword evidence="3" id="KW-1185">Reference proteome</keyword>
<accession>A0A518BDH3</accession>
<dbReference type="RefSeq" id="WP_145061216.1">
    <property type="nucleotide sequence ID" value="NZ_CP036287.1"/>
</dbReference>
<reference evidence="2 3" key="1">
    <citation type="submission" date="2019-02" db="EMBL/GenBank/DDBJ databases">
        <title>Deep-cultivation of Planctomycetes and their phenomic and genomic characterization uncovers novel biology.</title>
        <authorList>
            <person name="Wiegand S."/>
            <person name="Jogler M."/>
            <person name="Boedeker C."/>
            <person name="Pinto D."/>
            <person name="Vollmers J."/>
            <person name="Rivas-Marin E."/>
            <person name="Kohn T."/>
            <person name="Peeters S.H."/>
            <person name="Heuer A."/>
            <person name="Rast P."/>
            <person name="Oberbeckmann S."/>
            <person name="Bunk B."/>
            <person name="Jeske O."/>
            <person name="Meyerdierks A."/>
            <person name="Storesund J.E."/>
            <person name="Kallscheuer N."/>
            <person name="Luecker S."/>
            <person name="Lage O.M."/>
            <person name="Pohl T."/>
            <person name="Merkel B.J."/>
            <person name="Hornburger P."/>
            <person name="Mueller R.-W."/>
            <person name="Bruemmer F."/>
            <person name="Labrenz M."/>
            <person name="Spormann A.M."/>
            <person name="Op den Camp H."/>
            <person name="Overmann J."/>
            <person name="Amann R."/>
            <person name="Jetten M.S.M."/>
            <person name="Mascher T."/>
            <person name="Medema M.H."/>
            <person name="Devos D.P."/>
            <person name="Kaster A.-K."/>
            <person name="Ovreas L."/>
            <person name="Rohde M."/>
            <person name="Galperin M.Y."/>
            <person name="Jogler C."/>
        </authorList>
    </citation>
    <scope>NUCLEOTIDE SEQUENCE [LARGE SCALE GENOMIC DNA]</scope>
    <source>
        <strain evidence="2 3">Pla133</strain>
    </source>
</reference>
<dbReference type="KEGG" id="pbap:Pla133_00650"/>
<sequence>MSQGNDEQPFERGNLESPAYRQRLMRKLNCLIAVLEVACAKVRRSMDGPEPDLDRLTRIQKNLTQTLDVCKRAKGALERREQLPGDLPGQLAEISSLETLGGDDSDYVVRPHRGRMVEMQSASEADRFEQMGPISGDEFQGLDLEDLTRRLQDG</sequence>
<evidence type="ECO:0000256" key="1">
    <source>
        <dbReference type="SAM" id="MobiDB-lite"/>
    </source>
</evidence>
<dbReference type="Proteomes" id="UP000316921">
    <property type="component" value="Chromosome"/>
</dbReference>
<organism evidence="2 3">
    <name type="scientific">Engelhardtia mirabilis</name>
    <dbReference type="NCBI Taxonomy" id="2528011"/>
    <lineage>
        <taxon>Bacteria</taxon>
        <taxon>Pseudomonadati</taxon>
        <taxon>Planctomycetota</taxon>
        <taxon>Planctomycetia</taxon>
        <taxon>Planctomycetia incertae sedis</taxon>
        <taxon>Engelhardtia</taxon>
    </lineage>
</organism>
<dbReference type="AlphaFoldDB" id="A0A518BDH3"/>
<proteinExistence type="predicted"/>
<name>A0A518BDH3_9BACT</name>
<gene>
    <name evidence="2" type="ORF">Pla133_00650</name>
</gene>
<dbReference type="EMBL" id="CP036287">
    <property type="protein sequence ID" value="QDU65002.1"/>
    <property type="molecule type" value="Genomic_DNA"/>
</dbReference>
<evidence type="ECO:0000313" key="3">
    <source>
        <dbReference type="Proteomes" id="UP000316921"/>
    </source>
</evidence>
<protein>
    <submittedName>
        <fullName evidence="2">Uncharacterized protein</fullName>
    </submittedName>
</protein>
<feature type="region of interest" description="Disordered" evidence="1">
    <location>
        <begin position="122"/>
        <end position="154"/>
    </location>
</feature>